<name>A0ABS2DSY7_9BURK</name>
<keyword evidence="10" id="KW-1185">Reference proteome</keyword>
<reference evidence="9 10" key="1">
    <citation type="journal article" date="2021" name="Sci. Rep.">
        <title>The distribution of antibiotic resistance genes in chicken gut microbiota commensals.</title>
        <authorList>
            <person name="Juricova H."/>
            <person name="Matiasovicova J."/>
            <person name="Kubasova T."/>
            <person name="Cejkova D."/>
            <person name="Rychlik I."/>
        </authorList>
    </citation>
    <scope>NUCLEOTIDE SEQUENCE [LARGE SCALE GENOMIC DNA]</scope>
    <source>
        <strain evidence="9 10">An829</strain>
    </source>
</reference>
<evidence type="ECO:0000256" key="2">
    <source>
        <dbReference type="ARBA" id="ARBA00010792"/>
    </source>
</evidence>
<evidence type="ECO:0000256" key="5">
    <source>
        <dbReference type="ARBA" id="ARBA00022989"/>
    </source>
</evidence>
<proteinExistence type="inferred from homology"/>
<evidence type="ECO:0000256" key="4">
    <source>
        <dbReference type="ARBA" id="ARBA00022692"/>
    </source>
</evidence>
<feature type="transmembrane region" description="Helical" evidence="7">
    <location>
        <begin position="185"/>
        <end position="205"/>
    </location>
</feature>
<evidence type="ECO:0000256" key="6">
    <source>
        <dbReference type="ARBA" id="ARBA00023136"/>
    </source>
</evidence>
<feature type="domain" description="VTT" evidence="8">
    <location>
        <begin position="59"/>
        <end position="171"/>
    </location>
</feature>
<protein>
    <submittedName>
        <fullName evidence="9">VTT domain-containing protein</fullName>
    </submittedName>
</protein>
<keyword evidence="3 7" id="KW-1003">Cell membrane</keyword>
<comment type="subcellular location">
    <subcellularLocation>
        <location evidence="1 7">Cell membrane</location>
        <topology evidence="1 7">Multi-pass membrane protein</topology>
    </subcellularLocation>
</comment>
<feature type="transmembrane region" description="Helical" evidence="7">
    <location>
        <begin position="53"/>
        <end position="80"/>
    </location>
</feature>
<dbReference type="InterPro" id="IPR032816">
    <property type="entry name" value="VTT_dom"/>
</dbReference>
<comment type="similarity">
    <text evidence="2 7">Belongs to the DedA family.</text>
</comment>
<feature type="transmembrane region" description="Helical" evidence="7">
    <location>
        <begin position="151"/>
        <end position="173"/>
    </location>
</feature>
<evidence type="ECO:0000256" key="3">
    <source>
        <dbReference type="ARBA" id="ARBA00022475"/>
    </source>
</evidence>
<evidence type="ECO:0000313" key="10">
    <source>
        <dbReference type="Proteomes" id="UP000715095"/>
    </source>
</evidence>
<dbReference type="EMBL" id="JACJJC010000012">
    <property type="protein sequence ID" value="MBM6704476.1"/>
    <property type="molecule type" value="Genomic_DNA"/>
</dbReference>
<feature type="transmembrane region" description="Helical" evidence="7">
    <location>
        <begin position="26"/>
        <end position="46"/>
    </location>
</feature>
<keyword evidence="4 7" id="KW-0812">Transmembrane</keyword>
<dbReference type="Pfam" id="PF09335">
    <property type="entry name" value="VTT_dom"/>
    <property type="match status" value="1"/>
</dbReference>
<sequence length="215" mass="22982">MAVDFFTLVTNADALLTVLGSLDTTVAYAILFAVYSLETGVAPVSFLPGNSLLFLCGTLTMTAVFAFGTLFAVLSVAAFVGNLLSYETGAFLGAQLYARRIRWIDPERLEIAHDFYERHGGKAIVAARFAPIVRAFVPLVAGAARMPRDRFLFLSAIAAVLWIGTLLTAGRLFGGMPFVLENLSAITLFAFFCAVAGPVGVALAAKFGLKKRACR</sequence>
<dbReference type="PANTHER" id="PTHR30353:SF0">
    <property type="entry name" value="TRANSMEMBRANE PROTEIN"/>
    <property type="match status" value="1"/>
</dbReference>
<evidence type="ECO:0000256" key="1">
    <source>
        <dbReference type="ARBA" id="ARBA00004651"/>
    </source>
</evidence>
<dbReference type="RefSeq" id="WP_205103348.1">
    <property type="nucleotide sequence ID" value="NZ_JACJJC010000012.1"/>
</dbReference>
<organism evidence="9 10">
    <name type="scientific">Sutterella massiliensis</name>
    <dbReference type="NCBI Taxonomy" id="1816689"/>
    <lineage>
        <taxon>Bacteria</taxon>
        <taxon>Pseudomonadati</taxon>
        <taxon>Pseudomonadota</taxon>
        <taxon>Betaproteobacteria</taxon>
        <taxon>Burkholderiales</taxon>
        <taxon>Sutterellaceae</taxon>
        <taxon>Sutterella</taxon>
    </lineage>
</organism>
<keyword evidence="5 7" id="KW-1133">Transmembrane helix</keyword>
<dbReference type="Proteomes" id="UP000715095">
    <property type="component" value="Unassembled WGS sequence"/>
</dbReference>
<evidence type="ECO:0000259" key="8">
    <source>
        <dbReference type="Pfam" id="PF09335"/>
    </source>
</evidence>
<evidence type="ECO:0000313" key="9">
    <source>
        <dbReference type="EMBL" id="MBM6704476.1"/>
    </source>
</evidence>
<gene>
    <name evidence="9" type="ORF">H6A60_08280</name>
</gene>
<dbReference type="PANTHER" id="PTHR30353">
    <property type="entry name" value="INNER MEMBRANE PROTEIN DEDA-RELATED"/>
    <property type="match status" value="1"/>
</dbReference>
<comment type="caution">
    <text evidence="9">The sequence shown here is derived from an EMBL/GenBank/DDBJ whole genome shotgun (WGS) entry which is preliminary data.</text>
</comment>
<dbReference type="InterPro" id="IPR032818">
    <property type="entry name" value="DedA-like"/>
</dbReference>
<evidence type="ECO:0000256" key="7">
    <source>
        <dbReference type="RuleBase" id="RU367016"/>
    </source>
</evidence>
<keyword evidence="6 7" id="KW-0472">Membrane</keyword>
<accession>A0ABS2DSY7</accession>